<keyword evidence="3 5" id="KW-0808">Transferase</keyword>
<dbReference type="Gene3D" id="3.40.50.2000">
    <property type="entry name" value="Glycogen Phosphorylase B"/>
    <property type="match status" value="1"/>
</dbReference>
<dbReference type="InterPro" id="IPR002213">
    <property type="entry name" value="UDP_glucos_trans"/>
</dbReference>
<accession>A0A183V8B2</accession>
<dbReference type="PROSITE" id="PS00375">
    <property type="entry name" value="UDPGT"/>
    <property type="match status" value="1"/>
</dbReference>
<evidence type="ECO:0000313" key="7">
    <source>
        <dbReference type="EMBL" id="VDM48303.1"/>
    </source>
</evidence>
<evidence type="ECO:0000256" key="5">
    <source>
        <dbReference type="RuleBase" id="RU003718"/>
    </source>
</evidence>
<dbReference type="AlphaFoldDB" id="A0A183V8B2"/>
<dbReference type="Proteomes" id="UP000050794">
    <property type="component" value="Unassembled WGS sequence"/>
</dbReference>
<dbReference type="GO" id="GO:0016020">
    <property type="term" value="C:membrane"/>
    <property type="evidence" value="ECO:0007669"/>
    <property type="project" value="UniProtKB-SubCell"/>
</dbReference>
<evidence type="ECO:0000313" key="8">
    <source>
        <dbReference type="Proteomes" id="UP000050794"/>
    </source>
</evidence>
<protein>
    <recommendedName>
        <fullName evidence="6">UDP-glucuronosyltransferase</fullName>
        <ecNumber evidence="6">2.4.1.17</ecNumber>
    </recommendedName>
</protein>
<proteinExistence type="inferred from homology"/>
<feature type="signal peptide" evidence="6">
    <location>
        <begin position="1"/>
        <end position="19"/>
    </location>
</feature>
<sequence>MSSALILSVIVILSSCCEGHKILVYSPKLFYSHFRFMGHIADILAAARHDVVSFAQSVDQIFLNYFDGLSELLSTLDDIWIINTGRMDFLFSLLGDMELISRLRNEKFDLGISEAFSFCGFGVFDKIGLQKHLSAFNTQLIESMTEPYGINYNPSHVPALLSQSDDAMSFVERMQNFIVFGTTYVLTRFIAVPHALLSFEEYIRRPFTIAESIARKACENSDPRSMDRWRHCENQVLQDFKHLMDVSSGGVVLVSFGTAALSSRMPTNLKYVFVSVFRRFPEITFIWKYELDDEVGSDLPNVIKRKWVPQAGLLFHKNMRAFVSQCGSNALSESVYAGVPIVCIPIFIDQMRNARKLEKQHSALVIHNRNFTAQSLEVALRGVLYDKRYLAQKHGFDKQISMNCVNAAVQRAFNGYFMTHSEASSACPGNNSICFSYSISARRISAMVRDAIIPLEEQISGRARIAIKMKKVELLDPGSRRLNFLQFFFIDVISIPLILIIFLS</sequence>
<dbReference type="WBParaSite" id="TCNE_0001698301-mRNA-1">
    <property type="protein sequence ID" value="TCNE_0001698301-mRNA-1"/>
    <property type="gene ID" value="TCNE_0001698301"/>
</dbReference>
<feature type="chain" id="PRO_5044514050" description="UDP-glucuronosyltransferase" evidence="6">
    <location>
        <begin position="20"/>
        <end position="504"/>
    </location>
</feature>
<evidence type="ECO:0000256" key="2">
    <source>
        <dbReference type="ARBA" id="ARBA00022676"/>
    </source>
</evidence>
<dbReference type="EC" id="2.4.1.17" evidence="6"/>
<dbReference type="EMBL" id="UYWY01024053">
    <property type="protein sequence ID" value="VDM48303.1"/>
    <property type="molecule type" value="Genomic_DNA"/>
</dbReference>
<dbReference type="Pfam" id="PF00201">
    <property type="entry name" value="UDPGT"/>
    <property type="match status" value="1"/>
</dbReference>
<dbReference type="PANTHER" id="PTHR48043:SF23">
    <property type="entry name" value="UDP-GLUCURONOSYLTRANSFERASE"/>
    <property type="match status" value="1"/>
</dbReference>
<keyword evidence="2 5" id="KW-0328">Glycosyltransferase</keyword>
<comment type="similarity">
    <text evidence="1 5">Belongs to the UDP-glycosyltransferase family.</text>
</comment>
<evidence type="ECO:0000256" key="4">
    <source>
        <dbReference type="ARBA" id="ARBA00047475"/>
    </source>
</evidence>
<dbReference type="PANTHER" id="PTHR48043">
    <property type="entry name" value="EG:EG0003.4 PROTEIN-RELATED"/>
    <property type="match status" value="1"/>
</dbReference>
<dbReference type="InterPro" id="IPR035595">
    <property type="entry name" value="UDP_glycos_trans_CS"/>
</dbReference>
<keyword evidence="6" id="KW-0812">Transmembrane</keyword>
<reference evidence="9" key="1">
    <citation type="submission" date="2016-06" db="UniProtKB">
        <authorList>
            <consortium name="WormBaseParasite"/>
        </authorList>
    </citation>
    <scope>IDENTIFICATION</scope>
</reference>
<keyword evidence="6" id="KW-0472">Membrane</keyword>
<reference evidence="7 8" key="2">
    <citation type="submission" date="2018-11" db="EMBL/GenBank/DDBJ databases">
        <authorList>
            <consortium name="Pathogen Informatics"/>
        </authorList>
    </citation>
    <scope>NUCLEOTIDE SEQUENCE [LARGE SCALE GENOMIC DNA]</scope>
</reference>
<keyword evidence="6" id="KW-1133">Transmembrane helix</keyword>
<evidence type="ECO:0000256" key="3">
    <source>
        <dbReference type="ARBA" id="ARBA00022679"/>
    </source>
</evidence>
<dbReference type="FunFam" id="3.40.50.2000:FF:000021">
    <property type="entry name" value="UDP-glucuronosyltransferase"/>
    <property type="match status" value="1"/>
</dbReference>
<dbReference type="CDD" id="cd03784">
    <property type="entry name" value="GT1_Gtf-like"/>
    <property type="match status" value="1"/>
</dbReference>
<comment type="catalytic activity">
    <reaction evidence="4 6">
        <text>glucuronate acceptor + UDP-alpha-D-glucuronate = acceptor beta-D-glucuronoside + UDP + H(+)</text>
        <dbReference type="Rhea" id="RHEA:21032"/>
        <dbReference type="ChEBI" id="CHEBI:15378"/>
        <dbReference type="ChEBI" id="CHEBI:58052"/>
        <dbReference type="ChEBI" id="CHEBI:58223"/>
        <dbReference type="ChEBI" id="CHEBI:132367"/>
        <dbReference type="ChEBI" id="CHEBI:132368"/>
        <dbReference type="EC" id="2.4.1.17"/>
    </reaction>
</comment>
<name>A0A183V8B2_TOXCA</name>
<evidence type="ECO:0000313" key="9">
    <source>
        <dbReference type="WBParaSite" id="TCNE_0001698301-mRNA-1"/>
    </source>
</evidence>
<dbReference type="InterPro" id="IPR050271">
    <property type="entry name" value="UDP-glycosyltransferase"/>
</dbReference>
<evidence type="ECO:0000256" key="6">
    <source>
        <dbReference type="RuleBase" id="RU362059"/>
    </source>
</evidence>
<feature type="transmembrane region" description="Helical" evidence="6">
    <location>
        <begin position="484"/>
        <end position="503"/>
    </location>
</feature>
<gene>
    <name evidence="7" type="ORF">TCNE_LOCUS16982</name>
</gene>
<comment type="subcellular location">
    <subcellularLocation>
        <location evidence="6">Membrane</location>
        <topology evidence="6">Single-pass membrane protein</topology>
    </subcellularLocation>
</comment>
<dbReference type="GO" id="GO:0015020">
    <property type="term" value="F:glucuronosyltransferase activity"/>
    <property type="evidence" value="ECO:0007669"/>
    <property type="project" value="UniProtKB-EC"/>
</dbReference>
<organism evidence="8 9">
    <name type="scientific">Toxocara canis</name>
    <name type="common">Canine roundworm</name>
    <dbReference type="NCBI Taxonomy" id="6265"/>
    <lineage>
        <taxon>Eukaryota</taxon>
        <taxon>Metazoa</taxon>
        <taxon>Ecdysozoa</taxon>
        <taxon>Nematoda</taxon>
        <taxon>Chromadorea</taxon>
        <taxon>Rhabditida</taxon>
        <taxon>Spirurina</taxon>
        <taxon>Ascaridomorpha</taxon>
        <taxon>Ascaridoidea</taxon>
        <taxon>Toxocaridae</taxon>
        <taxon>Toxocara</taxon>
    </lineage>
</organism>
<keyword evidence="8" id="KW-1185">Reference proteome</keyword>
<keyword evidence="6" id="KW-0732">Signal</keyword>
<evidence type="ECO:0000256" key="1">
    <source>
        <dbReference type="ARBA" id="ARBA00009995"/>
    </source>
</evidence>
<dbReference type="SUPFAM" id="SSF53756">
    <property type="entry name" value="UDP-Glycosyltransferase/glycogen phosphorylase"/>
    <property type="match status" value="1"/>
</dbReference>